<proteinExistence type="predicted"/>
<evidence type="ECO:0000313" key="4">
    <source>
        <dbReference type="Proteomes" id="UP001244341"/>
    </source>
</evidence>
<evidence type="ECO:0000256" key="2">
    <source>
        <dbReference type="SAM" id="MobiDB-lite"/>
    </source>
</evidence>
<accession>A0ABY8U3N0</accession>
<name>A0ABY8U3N0_TETOB</name>
<gene>
    <name evidence="3" type="ORF">OEZ85_012786</name>
</gene>
<keyword evidence="4" id="KW-1185">Reference proteome</keyword>
<organism evidence="3 4">
    <name type="scientific">Tetradesmus obliquus</name>
    <name type="common">Green alga</name>
    <name type="synonym">Acutodesmus obliquus</name>
    <dbReference type="NCBI Taxonomy" id="3088"/>
    <lineage>
        <taxon>Eukaryota</taxon>
        <taxon>Viridiplantae</taxon>
        <taxon>Chlorophyta</taxon>
        <taxon>core chlorophytes</taxon>
        <taxon>Chlorophyceae</taxon>
        <taxon>CS clade</taxon>
        <taxon>Sphaeropleales</taxon>
        <taxon>Scenedesmaceae</taxon>
        <taxon>Tetradesmus</taxon>
    </lineage>
</organism>
<dbReference type="EMBL" id="CP126214">
    <property type="protein sequence ID" value="WIA16059.1"/>
    <property type="molecule type" value="Genomic_DNA"/>
</dbReference>
<evidence type="ECO:0000256" key="1">
    <source>
        <dbReference type="SAM" id="Coils"/>
    </source>
</evidence>
<evidence type="ECO:0000313" key="3">
    <source>
        <dbReference type="EMBL" id="WIA16059.1"/>
    </source>
</evidence>
<reference evidence="3 4" key="1">
    <citation type="submission" date="2023-05" db="EMBL/GenBank/DDBJ databases">
        <title>A 100% complete, gapless, phased diploid assembly of the Scenedesmus obliquus UTEX 3031 genome.</title>
        <authorList>
            <person name="Biondi T.C."/>
            <person name="Hanschen E.R."/>
            <person name="Kwon T."/>
            <person name="Eng W."/>
            <person name="Kruse C.P.S."/>
            <person name="Koehler S.I."/>
            <person name="Kunde Y."/>
            <person name="Gleasner C.D."/>
            <person name="You Mak K.T."/>
            <person name="Polle J."/>
            <person name="Hovde B.T."/>
            <person name="Starkenburg S.R."/>
        </authorList>
    </citation>
    <scope>NUCLEOTIDE SEQUENCE [LARGE SCALE GENOMIC DNA]</scope>
    <source>
        <strain evidence="3 4">DOE0152z</strain>
    </source>
</reference>
<dbReference type="Proteomes" id="UP001244341">
    <property type="component" value="Chromosome 7b"/>
</dbReference>
<sequence length="381" mass="39725">MSYLNISQAAWSLVLSKDPRIQSKSAGPDIGSEDAGADLPPLFDSPSTLTTAAAAPQQPTTDSSSKERQHGRSGAISIVGSLQRNSIVGKPPTADKRASTMQAKPAQQQLSQQQLDDAAKAAAAAAAAAAAEEEQAGALPMVLRTGQPKHQVSAPAAWSPNSGQGPSRWLEAAHGPLWQAQAAAAARQAAAANRHVLGQLEQRRAALLKELGSARDMDFKRLLQLVSLLQQSEASKLQAARLSSAQQLEATLQLQQQAAQQQLQQETQQLQDSWSARCRIAEAAAEKQEALRAAAESECSKLRAELASAKREAASWRSRWERDCTANGGMSSSGVAGLGAAAGSSAGGLDSSIVRASSSGVTAAAFEFGYGRRASRASNTG</sequence>
<protein>
    <submittedName>
        <fullName evidence="3">Uncharacterized protein</fullName>
    </submittedName>
</protein>
<feature type="region of interest" description="Disordered" evidence="2">
    <location>
        <begin position="17"/>
        <end position="113"/>
    </location>
</feature>
<feature type="compositionally biased region" description="Low complexity" evidence="2">
    <location>
        <begin position="50"/>
        <end position="61"/>
    </location>
</feature>
<feature type="coiled-coil region" evidence="1">
    <location>
        <begin position="245"/>
        <end position="319"/>
    </location>
</feature>
<keyword evidence="1" id="KW-0175">Coiled coil</keyword>
<feature type="compositionally biased region" description="Low complexity" evidence="2">
    <location>
        <begin position="102"/>
        <end position="113"/>
    </location>
</feature>